<protein>
    <submittedName>
        <fullName evidence="1">Uncharacterized protein</fullName>
    </submittedName>
</protein>
<dbReference type="Proteomes" id="UP000007174">
    <property type="component" value="Unassembled WGS sequence"/>
</dbReference>
<dbReference type="AlphaFoldDB" id="H1VW53"/>
<gene>
    <name evidence="1" type="ORF">CH063_03335</name>
</gene>
<organism evidence="1 2">
    <name type="scientific">Colletotrichum higginsianum (strain IMI 349063)</name>
    <name type="common">Crucifer anthracnose fungus</name>
    <dbReference type="NCBI Taxonomy" id="759273"/>
    <lineage>
        <taxon>Eukaryota</taxon>
        <taxon>Fungi</taxon>
        <taxon>Dikarya</taxon>
        <taxon>Ascomycota</taxon>
        <taxon>Pezizomycotina</taxon>
        <taxon>Sordariomycetes</taxon>
        <taxon>Hypocreomycetidae</taxon>
        <taxon>Glomerellales</taxon>
        <taxon>Glomerellaceae</taxon>
        <taxon>Colletotrichum</taxon>
        <taxon>Colletotrichum destructivum species complex</taxon>
    </lineage>
</organism>
<accession>H1VW53</accession>
<sequence>RRRRRPAAESVPGQRRRVHVLVRGEDASEDVVRHRAGFQRGCRHFLYKSTDELESGKVTPSPELTICESYLT</sequence>
<proteinExistence type="predicted"/>
<name>H1VW53_COLHI</name>
<dbReference type="HOGENOM" id="CLU_2729080_0_0_1"/>
<evidence type="ECO:0000313" key="2">
    <source>
        <dbReference type="Proteomes" id="UP000007174"/>
    </source>
</evidence>
<reference evidence="2" key="1">
    <citation type="journal article" date="2012" name="Nat. Genet.">
        <title>Lifestyle transitions in plant pathogenic Colletotrichum fungi deciphered by genome and transcriptome analyses.</title>
        <authorList>
            <person name="O'Connell R.J."/>
            <person name="Thon M.R."/>
            <person name="Hacquard S."/>
            <person name="Amyotte S.G."/>
            <person name="Kleemann J."/>
            <person name="Torres M.F."/>
            <person name="Damm U."/>
            <person name="Buiate E.A."/>
            <person name="Epstein L."/>
            <person name="Alkan N."/>
            <person name="Altmueller J."/>
            <person name="Alvarado-Balderrama L."/>
            <person name="Bauser C.A."/>
            <person name="Becker C."/>
            <person name="Birren B.W."/>
            <person name="Chen Z."/>
            <person name="Choi J."/>
            <person name="Crouch J.A."/>
            <person name="Duvick J.P."/>
            <person name="Farman M.A."/>
            <person name="Gan P."/>
            <person name="Heiman D."/>
            <person name="Henrissat B."/>
            <person name="Howard R.J."/>
            <person name="Kabbage M."/>
            <person name="Koch C."/>
            <person name="Kracher B."/>
            <person name="Kubo Y."/>
            <person name="Law A.D."/>
            <person name="Lebrun M.-H."/>
            <person name="Lee Y.-H."/>
            <person name="Miyara I."/>
            <person name="Moore N."/>
            <person name="Neumann U."/>
            <person name="Nordstroem K."/>
            <person name="Panaccione D.G."/>
            <person name="Panstruga R."/>
            <person name="Place M."/>
            <person name="Proctor R.H."/>
            <person name="Prusky D."/>
            <person name="Rech G."/>
            <person name="Reinhardt R."/>
            <person name="Rollins J.A."/>
            <person name="Rounsley S."/>
            <person name="Schardl C.L."/>
            <person name="Schwartz D.C."/>
            <person name="Shenoy N."/>
            <person name="Shirasu K."/>
            <person name="Sikhakolli U.R."/>
            <person name="Stueber K."/>
            <person name="Sukno S.A."/>
            <person name="Sweigard J.A."/>
            <person name="Takano Y."/>
            <person name="Takahara H."/>
            <person name="Trail F."/>
            <person name="van der Does H.C."/>
            <person name="Voll L.M."/>
            <person name="Will I."/>
            <person name="Young S."/>
            <person name="Zeng Q."/>
            <person name="Zhang J."/>
            <person name="Zhou S."/>
            <person name="Dickman M.B."/>
            <person name="Schulze-Lefert P."/>
            <person name="Ver Loren van Themaat E."/>
            <person name="Ma L.-J."/>
            <person name="Vaillancourt L.J."/>
        </authorList>
    </citation>
    <scope>NUCLEOTIDE SEQUENCE [LARGE SCALE GENOMIC DNA]</scope>
    <source>
        <strain evidence="2">IMI 349063</strain>
    </source>
</reference>
<feature type="non-terminal residue" evidence="1">
    <location>
        <position position="1"/>
    </location>
</feature>
<evidence type="ECO:0000313" key="1">
    <source>
        <dbReference type="EMBL" id="CCF44464.1"/>
    </source>
</evidence>
<dbReference type="EMBL" id="CACQ02006913">
    <property type="protein sequence ID" value="CCF44464.1"/>
    <property type="molecule type" value="Genomic_DNA"/>
</dbReference>